<dbReference type="InterPro" id="IPR011009">
    <property type="entry name" value="Kinase-like_dom_sf"/>
</dbReference>
<keyword evidence="5" id="KW-0723">Serine/threonine-protein kinase</keyword>
<proteinExistence type="inferred from homology"/>
<dbReference type="Gene3D" id="1.10.510.10">
    <property type="entry name" value="Transferase(Phosphotransferase) domain 1"/>
    <property type="match status" value="1"/>
</dbReference>
<dbReference type="EMBL" id="KN716240">
    <property type="protein sequence ID" value="KJH49259.1"/>
    <property type="molecule type" value="Genomic_DNA"/>
</dbReference>
<evidence type="ECO:0000256" key="2">
    <source>
        <dbReference type="ARBA" id="ARBA00022741"/>
    </source>
</evidence>
<dbReference type="SUPFAM" id="SSF56112">
    <property type="entry name" value="Protein kinase-like (PK-like)"/>
    <property type="match status" value="1"/>
</dbReference>
<dbReference type="PROSITE" id="PS00108">
    <property type="entry name" value="PROTEIN_KINASE_ST"/>
    <property type="match status" value="1"/>
</dbReference>
<comment type="similarity">
    <text evidence="5">Belongs to the protein kinase superfamily.</text>
</comment>
<dbReference type="OrthoDB" id="5979581at2759"/>
<keyword evidence="5" id="KW-0808">Transferase</keyword>
<reference evidence="8" key="2">
    <citation type="journal article" date="2016" name="Sci. Rep.">
        <title>Dictyocaulus viviparus genome, variome and transcriptome elucidate lungworm biology and support future intervention.</title>
        <authorList>
            <person name="McNulty S.N."/>
            <person name="Strube C."/>
            <person name="Rosa B.A."/>
            <person name="Martin J.C."/>
            <person name="Tyagi R."/>
            <person name="Choi Y.J."/>
            <person name="Wang Q."/>
            <person name="Hallsworth Pepin K."/>
            <person name="Zhang X."/>
            <person name="Ozersky P."/>
            <person name="Wilson R.K."/>
            <person name="Sternberg P.W."/>
            <person name="Gasser R.B."/>
            <person name="Mitreva M."/>
        </authorList>
    </citation>
    <scope>NUCLEOTIDE SEQUENCE [LARGE SCALE GENOMIC DNA]</scope>
    <source>
        <strain evidence="8">HannoverDv2000</strain>
    </source>
</reference>
<dbReference type="PANTHER" id="PTHR11909">
    <property type="entry name" value="CASEIN KINASE-RELATED"/>
    <property type="match status" value="1"/>
</dbReference>
<evidence type="ECO:0000313" key="8">
    <source>
        <dbReference type="Proteomes" id="UP000053766"/>
    </source>
</evidence>
<reference evidence="7 8" key="1">
    <citation type="submission" date="2013-11" db="EMBL/GenBank/DDBJ databases">
        <title>Draft genome of the bovine lungworm Dictyocaulus viviparus.</title>
        <authorList>
            <person name="Mitreva M."/>
        </authorList>
    </citation>
    <scope>NUCLEOTIDE SEQUENCE [LARGE SCALE GENOMIC DNA]</scope>
    <source>
        <strain evidence="7 8">HannoverDv2000</strain>
    </source>
</reference>
<dbReference type="Proteomes" id="UP000053766">
    <property type="component" value="Unassembled WGS sequence"/>
</dbReference>
<feature type="domain" description="Protein kinase" evidence="6">
    <location>
        <begin position="21"/>
        <end position="339"/>
    </location>
</feature>
<keyword evidence="5" id="KW-0418">Kinase</keyword>
<organism evidence="7 8">
    <name type="scientific">Dictyocaulus viviparus</name>
    <name type="common">Bovine lungworm</name>
    <dbReference type="NCBI Taxonomy" id="29172"/>
    <lineage>
        <taxon>Eukaryota</taxon>
        <taxon>Metazoa</taxon>
        <taxon>Ecdysozoa</taxon>
        <taxon>Nematoda</taxon>
        <taxon>Chromadorea</taxon>
        <taxon>Rhabditida</taxon>
        <taxon>Rhabditina</taxon>
        <taxon>Rhabditomorpha</taxon>
        <taxon>Strongyloidea</taxon>
        <taxon>Metastrongylidae</taxon>
        <taxon>Dictyocaulus</taxon>
    </lineage>
</organism>
<keyword evidence="8" id="KW-1185">Reference proteome</keyword>
<dbReference type="Gene3D" id="3.30.200.20">
    <property type="entry name" value="Phosphorylase Kinase, domain 1"/>
    <property type="match status" value="1"/>
</dbReference>
<feature type="binding site" evidence="4">
    <location>
        <position position="51"/>
    </location>
    <ligand>
        <name>ATP</name>
        <dbReference type="ChEBI" id="CHEBI:30616"/>
    </ligand>
</feature>
<evidence type="ECO:0000256" key="5">
    <source>
        <dbReference type="RuleBase" id="RU000304"/>
    </source>
</evidence>
<dbReference type="EC" id="2.7.11.1" evidence="1"/>
<dbReference type="GO" id="GO:0004674">
    <property type="term" value="F:protein serine/threonine kinase activity"/>
    <property type="evidence" value="ECO:0007669"/>
    <property type="project" value="UniProtKB-KW"/>
</dbReference>
<gene>
    <name evidence="7" type="ORF">DICVIV_04581</name>
</gene>
<dbReference type="AlphaFoldDB" id="A0A0D8XZT1"/>
<keyword evidence="3 4" id="KW-0067">ATP-binding</keyword>
<dbReference type="STRING" id="29172.A0A0D8XZT1"/>
<evidence type="ECO:0000259" key="6">
    <source>
        <dbReference type="PROSITE" id="PS50011"/>
    </source>
</evidence>
<dbReference type="InterPro" id="IPR008271">
    <property type="entry name" value="Ser/Thr_kinase_AS"/>
</dbReference>
<evidence type="ECO:0000313" key="7">
    <source>
        <dbReference type="EMBL" id="KJH49259.1"/>
    </source>
</evidence>
<dbReference type="InterPro" id="IPR017441">
    <property type="entry name" value="Protein_kinase_ATP_BS"/>
</dbReference>
<sequence>MADNEDLNKSFHPGKVIAGRWKVWEQIGVGGMGAVYKVEDKLRKNFFAAMKIEDNRTDIGLLKLEVHVLKQLQKMKYAVKLYDSGRRKNYRYAAPPPPSPLLPHIQSRVRELKSPRFGSSDEVAFDLFGLCGSFMVMSLFDKDLMTLKREYGGRPFSESTTLRLAISTLYAIKQLHEIGYIHRDIKSGNCMIGKYGRDRRMVYLIDYGMVRSFVVKDKNGKMAIRKPRDGEQLFRGTPRYCSLGTHYGKEQGRVDDLWCWLYMIIELHIGLPWSHLGDEKQILAIKENCPPNVLLKSCPKEFFKIHDYLKTLGYSDRPDYYGLYSECIAGLKRVKGSFLDPYEWEGPPEEFATALSISESCKTRKPLSRVKLANKTYPSMSVSFFKKNILKL</sequence>
<dbReference type="PROSITE" id="PS50011">
    <property type="entry name" value="PROTEIN_KINASE_DOM"/>
    <property type="match status" value="1"/>
</dbReference>
<dbReference type="Pfam" id="PF00069">
    <property type="entry name" value="Pkinase"/>
    <property type="match status" value="1"/>
</dbReference>
<protein>
    <recommendedName>
        <fullName evidence="1">non-specific serine/threonine protein kinase</fullName>
        <ecNumber evidence="1">2.7.11.1</ecNumber>
    </recommendedName>
</protein>
<keyword evidence="2 4" id="KW-0547">Nucleotide-binding</keyword>
<evidence type="ECO:0000256" key="3">
    <source>
        <dbReference type="ARBA" id="ARBA00022840"/>
    </source>
</evidence>
<dbReference type="SMART" id="SM00220">
    <property type="entry name" value="S_TKc"/>
    <property type="match status" value="1"/>
</dbReference>
<dbReference type="PROSITE" id="PS00107">
    <property type="entry name" value="PROTEIN_KINASE_ATP"/>
    <property type="match status" value="1"/>
</dbReference>
<evidence type="ECO:0000256" key="1">
    <source>
        <dbReference type="ARBA" id="ARBA00012513"/>
    </source>
</evidence>
<dbReference type="InterPro" id="IPR000719">
    <property type="entry name" value="Prot_kinase_dom"/>
</dbReference>
<dbReference type="GO" id="GO:0005524">
    <property type="term" value="F:ATP binding"/>
    <property type="evidence" value="ECO:0007669"/>
    <property type="project" value="UniProtKB-UniRule"/>
</dbReference>
<evidence type="ECO:0000256" key="4">
    <source>
        <dbReference type="PROSITE-ProRule" id="PRU10141"/>
    </source>
</evidence>
<accession>A0A0D8XZT1</accession>
<dbReference type="InterPro" id="IPR050235">
    <property type="entry name" value="CK1_Ser-Thr_kinase"/>
</dbReference>
<name>A0A0D8XZT1_DICVI</name>